<feature type="non-terminal residue" evidence="4">
    <location>
        <position position="56"/>
    </location>
</feature>
<protein>
    <recommendedName>
        <fullName evidence="5">Tr-type G domain-containing protein</fullName>
    </recommendedName>
</protein>
<dbReference type="Gene3D" id="3.40.50.300">
    <property type="entry name" value="P-loop containing nucleotide triphosphate hydrolases"/>
    <property type="match status" value="1"/>
</dbReference>
<evidence type="ECO:0008006" key="5">
    <source>
        <dbReference type="Google" id="ProtNLM"/>
    </source>
</evidence>
<keyword evidence="1" id="KW-0547">Nucleotide-binding</keyword>
<dbReference type="InterPro" id="IPR015760">
    <property type="entry name" value="TIF_IF2"/>
</dbReference>
<evidence type="ECO:0000256" key="1">
    <source>
        <dbReference type="ARBA" id="ARBA00022741"/>
    </source>
</evidence>
<feature type="compositionally biased region" description="Acidic residues" evidence="3">
    <location>
        <begin position="1"/>
        <end position="22"/>
    </location>
</feature>
<accession>A0A383DAM5</accession>
<dbReference type="GO" id="GO:0003743">
    <property type="term" value="F:translation initiation factor activity"/>
    <property type="evidence" value="ECO:0007669"/>
    <property type="project" value="TreeGrafter"/>
</dbReference>
<reference evidence="4" key="1">
    <citation type="submission" date="2018-05" db="EMBL/GenBank/DDBJ databases">
        <authorList>
            <person name="Lanie J.A."/>
            <person name="Ng W.-L."/>
            <person name="Kazmierczak K.M."/>
            <person name="Andrzejewski T.M."/>
            <person name="Davidsen T.M."/>
            <person name="Wayne K.J."/>
            <person name="Tettelin H."/>
            <person name="Glass J.I."/>
            <person name="Rusch D."/>
            <person name="Podicherti R."/>
            <person name="Tsui H.-C.T."/>
            <person name="Winkler M.E."/>
        </authorList>
    </citation>
    <scope>NUCLEOTIDE SEQUENCE</scope>
</reference>
<keyword evidence="2" id="KW-0342">GTP-binding</keyword>
<dbReference type="GO" id="GO:0005737">
    <property type="term" value="C:cytoplasm"/>
    <property type="evidence" value="ECO:0007669"/>
    <property type="project" value="TreeGrafter"/>
</dbReference>
<dbReference type="AlphaFoldDB" id="A0A383DAM5"/>
<sequence length="56" mass="6229">MVAEDEEIEDSPEEVEEEEEIDPNAPLRQPIVAVLGHVDHGKTSLLDYVRGTTVVK</sequence>
<dbReference type="SUPFAM" id="SSF52540">
    <property type="entry name" value="P-loop containing nucleoside triphosphate hydrolases"/>
    <property type="match status" value="1"/>
</dbReference>
<name>A0A383DAM5_9ZZZZ</name>
<gene>
    <name evidence="4" type="ORF">METZ01_LOCUS494420</name>
</gene>
<evidence type="ECO:0000313" key="4">
    <source>
        <dbReference type="EMBL" id="SVE41566.1"/>
    </source>
</evidence>
<dbReference type="PANTHER" id="PTHR43381">
    <property type="entry name" value="TRANSLATION INITIATION FACTOR IF-2-RELATED"/>
    <property type="match status" value="1"/>
</dbReference>
<organism evidence="4">
    <name type="scientific">marine metagenome</name>
    <dbReference type="NCBI Taxonomy" id="408172"/>
    <lineage>
        <taxon>unclassified sequences</taxon>
        <taxon>metagenomes</taxon>
        <taxon>ecological metagenomes</taxon>
    </lineage>
</organism>
<dbReference type="InterPro" id="IPR027417">
    <property type="entry name" value="P-loop_NTPase"/>
</dbReference>
<proteinExistence type="predicted"/>
<evidence type="ECO:0000256" key="2">
    <source>
        <dbReference type="ARBA" id="ARBA00023134"/>
    </source>
</evidence>
<feature type="region of interest" description="Disordered" evidence="3">
    <location>
        <begin position="1"/>
        <end position="26"/>
    </location>
</feature>
<evidence type="ECO:0000256" key="3">
    <source>
        <dbReference type="SAM" id="MobiDB-lite"/>
    </source>
</evidence>
<dbReference type="GO" id="GO:0005525">
    <property type="term" value="F:GTP binding"/>
    <property type="evidence" value="ECO:0007669"/>
    <property type="project" value="UniProtKB-KW"/>
</dbReference>
<dbReference type="PANTHER" id="PTHR43381:SF4">
    <property type="entry name" value="EUKARYOTIC TRANSLATION INITIATION FACTOR 5B"/>
    <property type="match status" value="1"/>
</dbReference>
<dbReference type="EMBL" id="UINC01215732">
    <property type="protein sequence ID" value="SVE41566.1"/>
    <property type="molecule type" value="Genomic_DNA"/>
</dbReference>